<evidence type="ECO:0000313" key="3">
    <source>
        <dbReference type="Proteomes" id="UP001196413"/>
    </source>
</evidence>
<dbReference type="AlphaFoldDB" id="A0AAD5N930"/>
<keyword evidence="3" id="KW-1185">Reference proteome</keyword>
<accession>A0AAD5N930</accession>
<organism evidence="2 3">
    <name type="scientific">Parelaphostrongylus tenuis</name>
    <name type="common">Meningeal worm</name>
    <dbReference type="NCBI Taxonomy" id="148309"/>
    <lineage>
        <taxon>Eukaryota</taxon>
        <taxon>Metazoa</taxon>
        <taxon>Ecdysozoa</taxon>
        <taxon>Nematoda</taxon>
        <taxon>Chromadorea</taxon>
        <taxon>Rhabditida</taxon>
        <taxon>Rhabditina</taxon>
        <taxon>Rhabditomorpha</taxon>
        <taxon>Strongyloidea</taxon>
        <taxon>Metastrongylidae</taxon>
        <taxon>Parelaphostrongylus</taxon>
    </lineage>
</organism>
<feature type="compositionally biased region" description="Low complexity" evidence="1">
    <location>
        <begin position="31"/>
        <end position="61"/>
    </location>
</feature>
<name>A0AAD5N930_PARTN</name>
<feature type="region of interest" description="Disordered" evidence="1">
    <location>
        <begin position="31"/>
        <end position="66"/>
    </location>
</feature>
<evidence type="ECO:0000313" key="2">
    <source>
        <dbReference type="EMBL" id="KAJ1362824.1"/>
    </source>
</evidence>
<protein>
    <submittedName>
        <fullName evidence="2">Uncharacterized protein</fullName>
    </submittedName>
</protein>
<dbReference type="EMBL" id="JAHQIW010004543">
    <property type="protein sequence ID" value="KAJ1362824.1"/>
    <property type="molecule type" value="Genomic_DNA"/>
</dbReference>
<dbReference type="Proteomes" id="UP001196413">
    <property type="component" value="Unassembled WGS sequence"/>
</dbReference>
<proteinExistence type="predicted"/>
<evidence type="ECO:0000256" key="1">
    <source>
        <dbReference type="SAM" id="MobiDB-lite"/>
    </source>
</evidence>
<sequence>MGENDQKCSVGSDSGMCENGLCAISVNTSTTAAPTTTSTTSSSSTATTTTTTSSTTTATTTTRRRSTDCARTAFSTTFREVALEMHNNFRRFSKFNDLMFKYMLIAYYVDPYAD</sequence>
<comment type="caution">
    <text evidence="2">The sequence shown here is derived from an EMBL/GenBank/DDBJ whole genome shotgun (WGS) entry which is preliminary data.</text>
</comment>
<reference evidence="2" key="1">
    <citation type="submission" date="2021-06" db="EMBL/GenBank/DDBJ databases">
        <title>Parelaphostrongylus tenuis whole genome reference sequence.</title>
        <authorList>
            <person name="Garwood T.J."/>
            <person name="Larsen P.A."/>
            <person name="Fountain-Jones N.M."/>
            <person name="Garbe J.R."/>
            <person name="Macchietto M.G."/>
            <person name="Kania S.A."/>
            <person name="Gerhold R.W."/>
            <person name="Richards J.E."/>
            <person name="Wolf T.M."/>
        </authorList>
    </citation>
    <scope>NUCLEOTIDE SEQUENCE</scope>
    <source>
        <strain evidence="2">MNPRO001-30</strain>
        <tissue evidence="2">Meninges</tissue>
    </source>
</reference>
<gene>
    <name evidence="2" type="ORF">KIN20_022510</name>
</gene>